<name>A0A081XZA3_STRTO</name>
<gene>
    <name evidence="2" type="ORF">BU52_02155</name>
</gene>
<evidence type="ECO:0000256" key="1">
    <source>
        <dbReference type="SAM" id="Phobius"/>
    </source>
</evidence>
<dbReference type="EMBL" id="JFCB01000001">
    <property type="protein sequence ID" value="KES08876.1"/>
    <property type="molecule type" value="Genomic_DNA"/>
</dbReference>
<dbReference type="RefSeq" id="WP_037926833.1">
    <property type="nucleotide sequence ID" value="NZ_JBFADL010000003.1"/>
</dbReference>
<dbReference type="Proteomes" id="UP000028341">
    <property type="component" value="Unassembled WGS sequence"/>
</dbReference>
<sequence length="136" mass="15131">MTLLTVFVVLVVARVALRGLLVHPLLPWWVRTAVFWALPLCALTWAVIMVADDPVLFPDTAPCPKEPMREGILGDGEVSGISTPFPPRAYCQWEDGTVYDLAPGTTFLFWIFFALTVVLLGAGLWHALRDPRSLLR</sequence>
<dbReference type="AlphaFoldDB" id="A0A081XZA3"/>
<organism evidence="2 3">
    <name type="scientific">Streptomyces toyocaensis</name>
    <dbReference type="NCBI Taxonomy" id="55952"/>
    <lineage>
        <taxon>Bacteria</taxon>
        <taxon>Bacillati</taxon>
        <taxon>Actinomycetota</taxon>
        <taxon>Actinomycetes</taxon>
        <taxon>Kitasatosporales</taxon>
        <taxon>Streptomycetaceae</taxon>
        <taxon>Streptomyces</taxon>
    </lineage>
</organism>
<keyword evidence="1" id="KW-0812">Transmembrane</keyword>
<proteinExistence type="predicted"/>
<evidence type="ECO:0000313" key="3">
    <source>
        <dbReference type="Proteomes" id="UP000028341"/>
    </source>
</evidence>
<reference evidence="2 3" key="1">
    <citation type="submission" date="2014-02" db="EMBL/GenBank/DDBJ databases">
        <title>The genome announcement of Streptomyces toyocaensis NRRL15009.</title>
        <authorList>
            <person name="Hong H.-J."/>
            <person name="Kwun M.J."/>
        </authorList>
    </citation>
    <scope>NUCLEOTIDE SEQUENCE [LARGE SCALE GENOMIC DNA]</scope>
    <source>
        <strain evidence="2 3">NRRL 15009</strain>
    </source>
</reference>
<comment type="caution">
    <text evidence="2">The sequence shown here is derived from an EMBL/GenBank/DDBJ whole genome shotgun (WGS) entry which is preliminary data.</text>
</comment>
<feature type="transmembrane region" description="Helical" evidence="1">
    <location>
        <begin position="28"/>
        <end position="48"/>
    </location>
</feature>
<dbReference type="eggNOG" id="ENOG5030FSY">
    <property type="taxonomic scope" value="Bacteria"/>
</dbReference>
<protein>
    <submittedName>
        <fullName evidence="2">Uncharacterized protein</fullName>
    </submittedName>
</protein>
<keyword evidence="3" id="KW-1185">Reference proteome</keyword>
<keyword evidence="1" id="KW-0472">Membrane</keyword>
<dbReference type="OrthoDB" id="4213887at2"/>
<evidence type="ECO:0000313" key="2">
    <source>
        <dbReference type="EMBL" id="KES08876.1"/>
    </source>
</evidence>
<feature type="transmembrane region" description="Helical" evidence="1">
    <location>
        <begin position="107"/>
        <end position="128"/>
    </location>
</feature>
<dbReference type="STRING" id="55952.BU52_02155"/>
<accession>A0A081XZA3</accession>
<keyword evidence="1" id="KW-1133">Transmembrane helix</keyword>